<keyword evidence="3" id="KW-1185">Reference proteome</keyword>
<evidence type="ECO:0000313" key="3">
    <source>
        <dbReference type="Proteomes" id="UP001055439"/>
    </source>
</evidence>
<dbReference type="EMBL" id="CP097508">
    <property type="protein sequence ID" value="URE13960.1"/>
    <property type="molecule type" value="Genomic_DNA"/>
</dbReference>
<dbReference type="AlphaFoldDB" id="A0A9E7GFV6"/>
<dbReference type="OrthoDB" id="187139at2759"/>
<protein>
    <submittedName>
        <fullName evidence="2">Uncharacterized protein</fullName>
    </submittedName>
</protein>
<evidence type="ECO:0000256" key="1">
    <source>
        <dbReference type="SAM" id="MobiDB-lite"/>
    </source>
</evidence>
<evidence type="ECO:0000313" key="2">
    <source>
        <dbReference type="EMBL" id="URE13960.1"/>
    </source>
</evidence>
<feature type="region of interest" description="Disordered" evidence="1">
    <location>
        <begin position="265"/>
        <end position="299"/>
    </location>
</feature>
<accession>A0A9E7GFV6</accession>
<name>A0A9E7GFV6_9LILI</name>
<feature type="compositionally biased region" description="Basic and acidic residues" evidence="1">
    <location>
        <begin position="284"/>
        <end position="299"/>
    </location>
</feature>
<reference evidence="2" key="1">
    <citation type="submission" date="2022-05" db="EMBL/GenBank/DDBJ databases">
        <title>The Musa troglodytarum L. genome provides insights into the mechanism of non-climacteric behaviour and enrichment of carotenoids.</title>
        <authorList>
            <person name="Wang J."/>
        </authorList>
    </citation>
    <scope>NUCLEOTIDE SEQUENCE</scope>
    <source>
        <tissue evidence="2">Leaf</tissue>
    </source>
</reference>
<sequence length="299" mass="33016">MSKPGSTRPSRTGLVRHNDRLPCFSSQTLTLVRDSSAWTSPSAVDDVAFPLKSSVPQFYGDHEILWHTIGGTVGVYSSPKACQQNGERVGRIWSPNSGKILILRLPGKLCWVDSKVQRRRWALQGTRILQEQPQLILPPCKQQPMQPGKPALAVHDVRSMSINSFPTRGEGNNGHLCVICDTIPLGSEINHVERGCCLRRIPCFRRRAWLGARSWTLVTSSSSTAMAVAATILSSSLLSGQGGIRRLLLPPMLSFPPFTAIKVRAHQKKDEEEQPKACQPTSSHLREGRKQVDAEVSSR</sequence>
<gene>
    <name evidence="2" type="ORF">MUK42_37656</name>
</gene>
<proteinExistence type="predicted"/>
<dbReference type="Proteomes" id="UP001055439">
    <property type="component" value="Chromosome 6"/>
</dbReference>
<organism evidence="2 3">
    <name type="scientific">Musa troglodytarum</name>
    <name type="common">fe'i banana</name>
    <dbReference type="NCBI Taxonomy" id="320322"/>
    <lineage>
        <taxon>Eukaryota</taxon>
        <taxon>Viridiplantae</taxon>
        <taxon>Streptophyta</taxon>
        <taxon>Embryophyta</taxon>
        <taxon>Tracheophyta</taxon>
        <taxon>Spermatophyta</taxon>
        <taxon>Magnoliopsida</taxon>
        <taxon>Liliopsida</taxon>
        <taxon>Zingiberales</taxon>
        <taxon>Musaceae</taxon>
        <taxon>Musa</taxon>
    </lineage>
</organism>